<protein>
    <submittedName>
        <fullName evidence="3">Helix-turn-helix domain-containing protein</fullName>
    </submittedName>
</protein>
<dbReference type="Gene3D" id="1.10.10.2840">
    <property type="entry name" value="PucR C-terminal helix-turn-helix domain"/>
    <property type="match status" value="1"/>
</dbReference>
<feature type="region of interest" description="Disordered" evidence="1">
    <location>
        <begin position="1"/>
        <end position="37"/>
    </location>
</feature>
<gene>
    <name evidence="3" type="ORF">WIS52_03980</name>
</gene>
<dbReference type="RefSeq" id="WP_349296691.1">
    <property type="nucleotide sequence ID" value="NZ_JBEDNQ010000001.1"/>
</dbReference>
<accession>A0ABV1K5A2</accession>
<dbReference type="InterPro" id="IPR042070">
    <property type="entry name" value="PucR_C-HTH_sf"/>
</dbReference>
<evidence type="ECO:0000313" key="4">
    <source>
        <dbReference type="Proteomes" id="UP001494902"/>
    </source>
</evidence>
<proteinExistence type="predicted"/>
<keyword evidence="4" id="KW-1185">Reference proteome</keyword>
<dbReference type="InterPro" id="IPR025736">
    <property type="entry name" value="PucR_C-HTH_dom"/>
</dbReference>
<dbReference type="Proteomes" id="UP001494902">
    <property type="component" value="Unassembled WGS sequence"/>
</dbReference>
<dbReference type="Pfam" id="PF13556">
    <property type="entry name" value="HTH_30"/>
    <property type="match status" value="1"/>
</dbReference>
<feature type="domain" description="PucR C-terminal helix-turn-helix" evidence="2">
    <location>
        <begin position="325"/>
        <end position="379"/>
    </location>
</feature>
<sequence>MTLSARDRAGPAADVPPPLSEDDVTPPASVSGATTPSSVPGAAAAALVAEFDVLIENQAPVDVVLRRAAELAECPAGLDHDGLGPLVAGGPAGAGHGGVPPVAAVRPLRSGGVVWLDRPGGARPLDAVLLERLAIACTVAIATRAGHPRLGDPGLLQLCVDDTVGDLERSRALDALGLAHSTPVTIMAVHGPPRSTAGIVAVLGGPARGVRATALGPVDLLLCPRPVPDQFPVPVGARVGVGPPGTAAELPRAWREARAALRFALPCRHPLPPYPEDEGVIVRAELLGGYALLPRLVTGADIADVDDVRRLDELAAEPGGADMIRTLVAVAANESLRKAAAVVHLHHTSVAQKVARAEQVLGFDLTEGYGRSRLMVGLMLQRIRGSAPLG</sequence>
<dbReference type="EMBL" id="JBEDNQ010000001">
    <property type="protein sequence ID" value="MEQ3549623.1"/>
    <property type="molecule type" value="Genomic_DNA"/>
</dbReference>
<evidence type="ECO:0000256" key="1">
    <source>
        <dbReference type="SAM" id="MobiDB-lite"/>
    </source>
</evidence>
<name>A0ABV1K5A2_9PSEU</name>
<organism evidence="3 4">
    <name type="scientific">Pseudonocardia nematodicida</name>
    <dbReference type="NCBI Taxonomy" id="1206997"/>
    <lineage>
        <taxon>Bacteria</taxon>
        <taxon>Bacillati</taxon>
        <taxon>Actinomycetota</taxon>
        <taxon>Actinomycetes</taxon>
        <taxon>Pseudonocardiales</taxon>
        <taxon>Pseudonocardiaceae</taxon>
        <taxon>Pseudonocardia</taxon>
    </lineage>
</organism>
<evidence type="ECO:0000259" key="2">
    <source>
        <dbReference type="Pfam" id="PF13556"/>
    </source>
</evidence>
<reference evidence="3 4" key="1">
    <citation type="submission" date="2024-03" db="EMBL/GenBank/DDBJ databases">
        <title>Draft genome sequence of Pseudonocardia nematodicida JCM 31783.</title>
        <authorList>
            <person name="Butdee W."/>
            <person name="Duangmal K."/>
        </authorList>
    </citation>
    <scope>NUCLEOTIDE SEQUENCE [LARGE SCALE GENOMIC DNA]</scope>
    <source>
        <strain evidence="3 4">JCM 31783</strain>
    </source>
</reference>
<comment type="caution">
    <text evidence="3">The sequence shown here is derived from an EMBL/GenBank/DDBJ whole genome shotgun (WGS) entry which is preliminary data.</text>
</comment>
<evidence type="ECO:0000313" key="3">
    <source>
        <dbReference type="EMBL" id="MEQ3549623.1"/>
    </source>
</evidence>